<accession>A0ABR4M405</accession>
<dbReference type="PANTHER" id="PTHR15323:SF6">
    <property type="entry name" value="CELL DIVISION CYCLE PROTEIN 123 HOMOLOG"/>
    <property type="match status" value="1"/>
</dbReference>
<comment type="caution">
    <text evidence="3">The sequence shown here is derived from an EMBL/GenBank/DDBJ whole genome shotgun (WGS) entry which is preliminary data.</text>
</comment>
<protein>
    <submittedName>
        <fullName evidence="3">D123-domain-containing protein</fullName>
    </submittedName>
</protein>
<reference evidence="3 4" key="1">
    <citation type="submission" date="2024-07" db="EMBL/GenBank/DDBJ databases">
        <title>Section-level genome sequencing and comparative genomics of Aspergillus sections Usti and Cavernicolus.</title>
        <authorList>
            <consortium name="Lawrence Berkeley National Laboratory"/>
            <person name="Nybo J.L."/>
            <person name="Vesth T.C."/>
            <person name="Theobald S."/>
            <person name="Frisvad J.C."/>
            <person name="Larsen T.O."/>
            <person name="Kjaerboelling I."/>
            <person name="Rothschild-Mancinelli K."/>
            <person name="Lyhne E.K."/>
            <person name="Kogle M.E."/>
            <person name="Barry K."/>
            <person name="Clum A."/>
            <person name="Na H."/>
            <person name="Ledsgaard L."/>
            <person name="Lin J."/>
            <person name="Lipzen A."/>
            <person name="Kuo A."/>
            <person name="Riley R."/>
            <person name="Mondo S."/>
            <person name="Labutti K."/>
            <person name="Haridas S."/>
            <person name="Pangalinan J."/>
            <person name="Salamov A.A."/>
            <person name="Simmons B.A."/>
            <person name="Magnuson J.K."/>
            <person name="Chen J."/>
            <person name="Drula E."/>
            <person name="Henrissat B."/>
            <person name="Wiebenga A."/>
            <person name="Lubbers R.J."/>
            <person name="Gomes A.C."/>
            <person name="Macurrencykelacurrency M.R."/>
            <person name="Stajich J."/>
            <person name="Grigoriev I.V."/>
            <person name="Mortensen U.H."/>
            <person name="De Vries R.P."/>
            <person name="Baker S.E."/>
            <person name="Andersen M.R."/>
        </authorList>
    </citation>
    <scope>NUCLEOTIDE SEQUENCE [LARGE SCALE GENOMIC DNA]</scope>
    <source>
        <strain evidence="3 4">CBS 449.75</strain>
    </source>
</reference>
<dbReference type="Pfam" id="PF07065">
    <property type="entry name" value="D123"/>
    <property type="match status" value="1"/>
</dbReference>
<keyword evidence="4" id="KW-1185">Reference proteome</keyword>
<dbReference type="RefSeq" id="XP_070890315.1">
    <property type="nucleotide sequence ID" value="XM_071030781.1"/>
</dbReference>
<dbReference type="InterPro" id="IPR009772">
    <property type="entry name" value="CDC123"/>
</dbReference>
<feature type="compositionally biased region" description="Acidic residues" evidence="2">
    <location>
        <begin position="76"/>
        <end position="94"/>
    </location>
</feature>
<gene>
    <name evidence="3" type="ORF">BJX67DRAFT_369582</name>
</gene>
<evidence type="ECO:0000313" key="4">
    <source>
        <dbReference type="Proteomes" id="UP001610432"/>
    </source>
</evidence>
<feature type="region of interest" description="Disordered" evidence="2">
    <location>
        <begin position="69"/>
        <end position="100"/>
    </location>
</feature>
<proteinExistence type="inferred from homology"/>
<evidence type="ECO:0000313" key="3">
    <source>
        <dbReference type="EMBL" id="KAL2871336.1"/>
    </source>
</evidence>
<feature type="compositionally biased region" description="Acidic residues" evidence="2">
    <location>
        <begin position="326"/>
        <end position="341"/>
    </location>
</feature>
<dbReference type="EMBL" id="JBFXLQ010000003">
    <property type="protein sequence ID" value="KAL2871336.1"/>
    <property type="molecule type" value="Genomic_DNA"/>
</dbReference>
<organism evidence="3 4">
    <name type="scientific">Aspergillus lucknowensis</name>
    <dbReference type="NCBI Taxonomy" id="176173"/>
    <lineage>
        <taxon>Eukaryota</taxon>
        <taxon>Fungi</taxon>
        <taxon>Dikarya</taxon>
        <taxon>Ascomycota</taxon>
        <taxon>Pezizomycotina</taxon>
        <taxon>Eurotiomycetes</taxon>
        <taxon>Eurotiomycetidae</taxon>
        <taxon>Eurotiales</taxon>
        <taxon>Aspergillaceae</taxon>
        <taxon>Aspergillus</taxon>
        <taxon>Aspergillus subgen. Nidulantes</taxon>
    </lineage>
</organism>
<name>A0ABR4M405_9EURO</name>
<dbReference type="PANTHER" id="PTHR15323">
    <property type="entry name" value="D123 PROTEIN"/>
    <property type="match status" value="1"/>
</dbReference>
<dbReference type="GeneID" id="98145853"/>
<evidence type="ECO:0000256" key="2">
    <source>
        <dbReference type="SAM" id="MobiDB-lite"/>
    </source>
</evidence>
<sequence length="410" mass="46559">MPLIESDETGPSAESLQKLPFPPVTYSHILHCSYDHWQPRYRALVPKSRIIPLSASFVSYLRADGIVLPPENTPPADDDNLDTFSDDSDADEEADPSKEWEDIHGQIKSTIAEFGGKVTPKLNWSAPKDATWISATNDLQCRTPNDIYLLLKSSDFITHDLDHPFDDCVPDTTYSPTPTPSTPEVQYNLILRKYVNFNPSLEFRCFVRNKVLLCICQRDQNHFDFLFPMRDALRSRIQDFFDEKLKDTFPDSSFVFDVYIPPPHQRVWLIDINPWAERTDPLLFSWLEILRMKDPAGIQEEDDSAEEQFVRLSLNGHNGGSLPQESSEDQASESGEDEDGDAPLLPEMRLVKRDDPEAYAFTTPQYSAHKLPKEVVDASISGPGGMSEFLGQWQDILARQAQESDTESND</sequence>
<feature type="region of interest" description="Disordered" evidence="2">
    <location>
        <begin position="314"/>
        <end position="355"/>
    </location>
</feature>
<evidence type="ECO:0000256" key="1">
    <source>
        <dbReference type="ARBA" id="ARBA00011047"/>
    </source>
</evidence>
<dbReference type="Proteomes" id="UP001610432">
    <property type="component" value="Unassembled WGS sequence"/>
</dbReference>
<comment type="similarity">
    <text evidence="1">Belongs to the CDC123 family.</text>
</comment>